<sequence>MLMMCSQLHEDFGAPGPAYALHQAKYRTSNSSAPMSEGHNSPPARSTKSSEVRCCVGYRHRDGGRLHTARLRWCHHRCRDKRVGRAKIYYRQTKAVERRQ</sequence>
<dbReference type="Proteomes" id="UP000790709">
    <property type="component" value="Unassembled WGS sequence"/>
</dbReference>
<evidence type="ECO:0000313" key="1">
    <source>
        <dbReference type="EMBL" id="KAH7925196.1"/>
    </source>
</evidence>
<keyword evidence="2" id="KW-1185">Reference proteome</keyword>
<reference evidence="1" key="1">
    <citation type="journal article" date="2021" name="New Phytol.">
        <title>Evolutionary innovations through gain and loss of genes in the ectomycorrhizal Boletales.</title>
        <authorList>
            <person name="Wu G."/>
            <person name="Miyauchi S."/>
            <person name="Morin E."/>
            <person name="Kuo A."/>
            <person name="Drula E."/>
            <person name="Varga T."/>
            <person name="Kohler A."/>
            <person name="Feng B."/>
            <person name="Cao Y."/>
            <person name="Lipzen A."/>
            <person name="Daum C."/>
            <person name="Hundley H."/>
            <person name="Pangilinan J."/>
            <person name="Johnson J."/>
            <person name="Barry K."/>
            <person name="LaButti K."/>
            <person name="Ng V."/>
            <person name="Ahrendt S."/>
            <person name="Min B."/>
            <person name="Choi I.G."/>
            <person name="Park H."/>
            <person name="Plett J.M."/>
            <person name="Magnuson J."/>
            <person name="Spatafora J.W."/>
            <person name="Nagy L.G."/>
            <person name="Henrissat B."/>
            <person name="Grigoriev I.V."/>
            <person name="Yang Z.L."/>
            <person name="Xu J."/>
            <person name="Martin F.M."/>
        </authorList>
    </citation>
    <scope>NUCLEOTIDE SEQUENCE</scope>
    <source>
        <strain evidence="1">KUC20120723A-06</strain>
    </source>
</reference>
<accession>A0ACB8BI72</accession>
<organism evidence="1 2">
    <name type="scientific">Leucogyrophana mollusca</name>
    <dbReference type="NCBI Taxonomy" id="85980"/>
    <lineage>
        <taxon>Eukaryota</taxon>
        <taxon>Fungi</taxon>
        <taxon>Dikarya</taxon>
        <taxon>Basidiomycota</taxon>
        <taxon>Agaricomycotina</taxon>
        <taxon>Agaricomycetes</taxon>
        <taxon>Agaricomycetidae</taxon>
        <taxon>Boletales</taxon>
        <taxon>Boletales incertae sedis</taxon>
        <taxon>Leucogyrophana</taxon>
    </lineage>
</organism>
<evidence type="ECO:0000313" key="2">
    <source>
        <dbReference type="Proteomes" id="UP000790709"/>
    </source>
</evidence>
<protein>
    <submittedName>
        <fullName evidence="1">Uncharacterized protein</fullName>
    </submittedName>
</protein>
<proteinExistence type="predicted"/>
<name>A0ACB8BI72_9AGAM</name>
<gene>
    <name evidence="1" type="ORF">BV22DRAFT_455552</name>
</gene>
<dbReference type="EMBL" id="MU266407">
    <property type="protein sequence ID" value="KAH7925196.1"/>
    <property type="molecule type" value="Genomic_DNA"/>
</dbReference>
<comment type="caution">
    <text evidence="1">The sequence shown here is derived from an EMBL/GenBank/DDBJ whole genome shotgun (WGS) entry which is preliminary data.</text>
</comment>